<proteinExistence type="predicted"/>
<organism evidence="2 3">
    <name type="scientific">Trichomalopsis sarcophagae</name>
    <dbReference type="NCBI Taxonomy" id="543379"/>
    <lineage>
        <taxon>Eukaryota</taxon>
        <taxon>Metazoa</taxon>
        <taxon>Ecdysozoa</taxon>
        <taxon>Arthropoda</taxon>
        <taxon>Hexapoda</taxon>
        <taxon>Insecta</taxon>
        <taxon>Pterygota</taxon>
        <taxon>Neoptera</taxon>
        <taxon>Endopterygota</taxon>
        <taxon>Hymenoptera</taxon>
        <taxon>Apocrita</taxon>
        <taxon>Proctotrupomorpha</taxon>
        <taxon>Chalcidoidea</taxon>
        <taxon>Pteromalidae</taxon>
        <taxon>Pteromalinae</taxon>
        <taxon>Trichomalopsis</taxon>
    </lineage>
</organism>
<dbReference type="GO" id="GO:0005737">
    <property type="term" value="C:cytoplasm"/>
    <property type="evidence" value="ECO:0007669"/>
    <property type="project" value="TreeGrafter"/>
</dbReference>
<dbReference type="EMBL" id="NNAY01005184">
    <property type="protein sequence ID" value="OXU16919.1"/>
    <property type="molecule type" value="Genomic_DNA"/>
</dbReference>
<dbReference type="Pfam" id="PF18382">
    <property type="entry name" value="Formin_GBD_N"/>
    <property type="match status" value="1"/>
</dbReference>
<dbReference type="PANTHER" id="PTHR45920:SF4">
    <property type="entry name" value="FORMIN HOMOLOGY 2 DOMAIN CONTAINING, ISOFORM I"/>
    <property type="match status" value="1"/>
</dbReference>
<gene>
    <name evidence="2" type="ORF">TSAR_004294</name>
</gene>
<dbReference type="OrthoDB" id="9806920at2759"/>
<dbReference type="AlphaFoldDB" id="A0A232EEX0"/>
<dbReference type="InterPro" id="IPR041387">
    <property type="entry name" value="FHOD1_GBD_N"/>
</dbReference>
<name>A0A232EEX0_9HYME</name>
<protein>
    <recommendedName>
        <fullName evidence="1">FHOD1 N-terminal GTPase-binding domain-containing protein</fullName>
    </recommendedName>
</protein>
<feature type="domain" description="FHOD1 N-terminal GTPase-binding" evidence="1">
    <location>
        <begin position="4"/>
        <end position="57"/>
    </location>
</feature>
<evidence type="ECO:0000313" key="2">
    <source>
        <dbReference type="EMBL" id="OXU16919.1"/>
    </source>
</evidence>
<dbReference type="GO" id="GO:0005856">
    <property type="term" value="C:cytoskeleton"/>
    <property type="evidence" value="ECO:0007669"/>
    <property type="project" value="TreeGrafter"/>
</dbReference>
<dbReference type="GO" id="GO:0051015">
    <property type="term" value="F:actin filament binding"/>
    <property type="evidence" value="ECO:0007669"/>
    <property type="project" value="TreeGrafter"/>
</dbReference>
<dbReference type="Proteomes" id="UP000215335">
    <property type="component" value="Unassembled WGS sequence"/>
</dbReference>
<dbReference type="GO" id="GO:0030866">
    <property type="term" value="P:cortical actin cytoskeleton organization"/>
    <property type="evidence" value="ECO:0007669"/>
    <property type="project" value="TreeGrafter"/>
</dbReference>
<dbReference type="Gene3D" id="1.25.10.10">
    <property type="entry name" value="Leucine-rich Repeat Variant"/>
    <property type="match status" value="1"/>
</dbReference>
<comment type="caution">
    <text evidence="2">The sequence shown here is derived from an EMBL/GenBank/DDBJ whole genome shotgun (WGS) entry which is preliminary data.</text>
</comment>
<dbReference type="PANTHER" id="PTHR45920">
    <property type="entry name" value="FORMIN HOMOLOGY 2 DOMAIN CONTAINING, ISOFORM I"/>
    <property type="match status" value="1"/>
</dbReference>
<dbReference type="STRING" id="543379.A0A232EEX0"/>
<keyword evidence="3" id="KW-1185">Reference proteome</keyword>
<accession>A0A232EEX0</accession>
<evidence type="ECO:0000313" key="3">
    <source>
        <dbReference type="Proteomes" id="UP000215335"/>
    </source>
</evidence>
<reference evidence="2 3" key="1">
    <citation type="journal article" date="2017" name="Curr. Biol.">
        <title>The Evolution of Venom by Co-option of Single-Copy Genes.</title>
        <authorList>
            <person name="Martinson E.O."/>
            <person name="Mrinalini"/>
            <person name="Kelkar Y.D."/>
            <person name="Chang C.H."/>
            <person name="Werren J.H."/>
        </authorList>
    </citation>
    <scope>NUCLEOTIDE SEQUENCE [LARGE SCALE GENOMIC DNA]</scope>
    <source>
        <strain evidence="2 3">Alberta</strain>
        <tissue evidence="2">Whole body</tissue>
    </source>
</reference>
<dbReference type="InterPro" id="IPR011989">
    <property type="entry name" value="ARM-like"/>
</dbReference>
<evidence type="ECO:0000259" key="1">
    <source>
        <dbReference type="Pfam" id="PF18382"/>
    </source>
</evidence>
<sequence>MSLTCRVQYLNDVDPFAYASSYPEPPRPPVHTFSATLPLINQLAAVHRLLRAPHRVSTLFFIRILLLSYSVHSLSSFSRCCFFSYSSLCTCFLPSRVSSFLLRLRVCFFAVSTSKSGDSRRMSLPQPWILAAAAARVAFSNCDGKLARARGCMEKFSQSSSHSRTCVNVCVNRAW</sequence>